<reference evidence="2 3" key="1">
    <citation type="submission" date="2018-07" db="EMBL/GenBank/DDBJ databases">
        <title>A high quality draft genome assembly of the barn swallow (H. rustica rustica).</title>
        <authorList>
            <person name="Formenti G."/>
            <person name="Chiara M."/>
            <person name="Poveda L."/>
            <person name="Francoijs K.-J."/>
            <person name="Bonisoli-Alquati A."/>
            <person name="Canova L."/>
            <person name="Gianfranceschi L."/>
            <person name="Horner D.S."/>
            <person name="Saino N."/>
        </authorList>
    </citation>
    <scope>NUCLEOTIDE SEQUENCE [LARGE SCALE GENOMIC DNA]</scope>
    <source>
        <strain evidence="2">Chelidonia</strain>
        <tissue evidence="2">Blood</tissue>
    </source>
</reference>
<accession>A0A3M0L9E3</accession>
<comment type="caution">
    <text evidence="2">The sequence shown here is derived from an EMBL/GenBank/DDBJ whole genome shotgun (WGS) entry which is preliminary data.</text>
</comment>
<dbReference type="AlphaFoldDB" id="A0A3M0L9E3"/>
<feature type="region of interest" description="Disordered" evidence="1">
    <location>
        <begin position="102"/>
        <end position="129"/>
    </location>
</feature>
<evidence type="ECO:0000313" key="3">
    <source>
        <dbReference type="Proteomes" id="UP000269221"/>
    </source>
</evidence>
<evidence type="ECO:0000256" key="1">
    <source>
        <dbReference type="SAM" id="MobiDB-lite"/>
    </source>
</evidence>
<dbReference type="Proteomes" id="UP000269221">
    <property type="component" value="Unassembled WGS sequence"/>
</dbReference>
<proteinExistence type="predicted"/>
<name>A0A3M0L9E3_HIRRU</name>
<organism evidence="2 3">
    <name type="scientific">Hirundo rustica rustica</name>
    <dbReference type="NCBI Taxonomy" id="333673"/>
    <lineage>
        <taxon>Eukaryota</taxon>
        <taxon>Metazoa</taxon>
        <taxon>Chordata</taxon>
        <taxon>Craniata</taxon>
        <taxon>Vertebrata</taxon>
        <taxon>Euteleostomi</taxon>
        <taxon>Archelosauria</taxon>
        <taxon>Archosauria</taxon>
        <taxon>Dinosauria</taxon>
        <taxon>Saurischia</taxon>
        <taxon>Theropoda</taxon>
        <taxon>Coelurosauria</taxon>
        <taxon>Aves</taxon>
        <taxon>Neognathae</taxon>
        <taxon>Neoaves</taxon>
        <taxon>Telluraves</taxon>
        <taxon>Australaves</taxon>
        <taxon>Passeriformes</taxon>
        <taxon>Sylvioidea</taxon>
        <taxon>Hirundinidae</taxon>
        <taxon>Hirundo</taxon>
    </lineage>
</organism>
<sequence length="174" mass="19600">MFGSLGWQHMLLHQVQPPIHQHPKCSPSVYPQRGLILGTALIQDLVLLNLMRFPGATSGACPDLSGYPHPSCVSTAPLVWCVECPALAVSHEDITPSGKLNLKRKTQDRERSHSSFFQGSDTQHTHKKRNYTMNFSKQVMVQVRTRDIAELSHFLRSLSFLYRSIEPVGCEKAY</sequence>
<keyword evidence="3" id="KW-1185">Reference proteome</keyword>
<dbReference type="EMBL" id="QRBI01000092">
    <property type="protein sequence ID" value="RMC22222.1"/>
    <property type="molecule type" value="Genomic_DNA"/>
</dbReference>
<protein>
    <submittedName>
        <fullName evidence="2">Uncharacterized protein</fullName>
    </submittedName>
</protein>
<evidence type="ECO:0000313" key="2">
    <source>
        <dbReference type="EMBL" id="RMC22222.1"/>
    </source>
</evidence>
<gene>
    <name evidence="2" type="ORF">DUI87_00533</name>
</gene>